<dbReference type="SUPFAM" id="SSF90112">
    <property type="entry name" value="Neurotransmitter-gated ion-channel transmembrane pore"/>
    <property type="match status" value="1"/>
</dbReference>
<feature type="transmembrane region" description="Helical" evidence="2">
    <location>
        <begin position="92"/>
        <end position="110"/>
    </location>
</feature>
<protein>
    <submittedName>
        <fullName evidence="4">Uncharacterized protein LOC118409871</fullName>
    </submittedName>
</protein>
<evidence type="ECO:0000313" key="4">
    <source>
        <dbReference type="RefSeq" id="XP_035667133.1"/>
    </source>
</evidence>
<dbReference type="Gene3D" id="1.20.58.390">
    <property type="entry name" value="Neurotransmitter-gated ion-channel transmembrane domain"/>
    <property type="match status" value="1"/>
</dbReference>
<dbReference type="Proteomes" id="UP000001554">
    <property type="component" value="Chromosome 2"/>
</dbReference>
<reference evidence="4" key="2">
    <citation type="submission" date="2025-08" db="UniProtKB">
        <authorList>
            <consortium name="RefSeq"/>
        </authorList>
    </citation>
    <scope>IDENTIFICATION</scope>
    <source>
        <strain evidence="4">S238N-H82</strain>
        <tissue evidence="4">Testes</tissue>
    </source>
</reference>
<gene>
    <name evidence="4" type="primary">LOC118409871</name>
</gene>
<dbReference type="InterPro" id="IPR038050">
    <property type="entry name" value="Neuro_actylchol_rec"/>
</dbReference>
<name>A0A9J7KNB8_BRAFL</name>
<evidence type="ECO:0000313" key="3">
    <source>
        <dbReference type="Proteomes" id="UP000001554"/>
    </source>
</evidence>
<dbReference type="AlphaFoldDB" id="A0A9J7KNB8"/>
<keyword evidence="2" id="KW-0472">Membrane</keyword>
<accession>A0A9J7KNB8</accession>
<dbReference type="GO" id="GO:0016020">
    <property type="term" value="C:membrane"/>
    <property type="evidence" value="ECO:0007669"/>
    <property type="project" value="InterPro"/>
</dbReference>
<evidence type="ECO:0000256" key="1">
    <source>
        <dbReference type="SAM" id="MobiDB-lite"/>
    </source>
</evidence>
<dbReference type="GeneID" id="118409871"/>
<keyword evidence="2" id="KW-0812">Transmembrane</keyword>
<proteinExistence type="predicted"/>
<organism evidence="3 4">
    <name type="scientific">Branchiostoma floridae</name>
    <name type="common">Florida lancelet</name>
    <name type="synonym">Amphioxus</name>
    <dbReference type="NCBI Taxonomy" id="7739"/>
    <lineage>
        <taxon>Eukaryota</taxon>
        <taxon>Metazoa</taxon>
        <taxon>Chordata</taxon>
        <taxon>Cephalochordata</taxon>
        <taxon>Leptocardii</taxon>
        <taxon>Amphioxiformes</taxon>
        <taxon>Branchiostomatidae</taxon>
        <taxon>Branchiostoma</taxon>
    </lineage>
</organism>
<dbReference type="GO" id="GO:0006811">
    <property type="term" value="P:monoatomic ion transport"/>
    <property type="evidence" value="ECO:0007669"/>
    <property type="project" value="InterPro"/>
</dbReference>
<dbReference type="RefSeq" id="XP_035667133.1">
    <property type="nucleotide sequence ID" value="XM_035811240.1"/>
</dbReference>
<keyword evidence="3" id="KW-1185">Reference proteome</keyword>
<reference evidence="3" key="1">
    <citation type="journal article" date="2020" name="Nat. Ecol. Evol.">
        <title>Deeply conserved synteny resolves early events in vertebrate evolution.</title>
        <authorList>
            <person name="Simakov O."/>
            <person name="Marletaz F."/>
            <person name="Yue J.X."/>
            <person name="O'Connell B."/>
            <person name="Jenkins J."/>
            <person name="Brandt A."/>
            <person name="Calef R."/>
            <person name="Tung C.H."/>
            <person name="Huang T.K."/>
            <person name="Schmutz J."/>
            <person name="Satoh N."/>
            <person name="Yu J.K."/>
            <person name="Putnam N.H."/>
            <person name="Green R.E."/>
            <person name="Rokhsar D.S."/>
        </authorList>
    </citation>
    <scope>NUCLEOTIDE SEQUENCE [LARGE SCALE GENOMIC DNA]</scope>
    <source>
        <strain evidence="3">S238N-H82</strain>
    </source>
</reference>
<evidence type="ECO:0000256" key="2">
    <source>
        <dbReference type="SAM" id="Phobius"/>
    </source>
</evidence>
<feature type="region of interest" description="Disordered" evidence="1">
    <location>
        <begin position="56"/>
        <end position="80"/>
    </location>
</feature>
<dbReference type="KEGG" id="bfo:118409871"/>
<keyword evidence="2" id="KW-1133">Transmembrane helix</keyword>
<sequence length="111" mass="12363">MANNRMKLGVTEVRAEDVWMCGGIITVGLALMETVVVNSVLRGNIIMPSFCKRHRPRVEPTPGPSTSWAEDEETVDTSSPETADKIDFFSRILFPISFTVFVIGYLLHYVG</sequence>
<dbReference type="InterPro" id="IPR036719">
    <property type="entry name" value="Neuro-gated_channel_TM_sf"/>
</dbReference>